<evidence type="ECO:0000313" key="2">
    <source>
        <dbReference type="Proteomes" id="UP001552299"/>
    </source>
</evidence>
<organism evidence="1 2">
    <name type="scientific">Dendrobium thyrsiflorum</name>
    <name type="common">Pinecone-like raceme dendrobium</name>
    <name type="synonym">Orchid</name>
    <dbReference type="NCBI Taxonomy" id="117978"/>
    <lineage>
        <taxon>Eukaryota</taxon>
        <taxon>Viridiplantae</taxon>
        <taxon>Streptophyta</taxon>
        <taxon>Embryophyta</taxon>
        <taxon>Tracheophyta</taxon>
        <taxon>Spermatophyta</taxon>
        <taxon>Magnoliopsida</taxon>
        <taxon>Liliopsida</taxon>
        <taxon>Asparagales</taxon>
        <taxon>Orchidaceae</taxon>
        <taxon>Epidendroideae</taxon>
        <taxon>Malaxideae</taxon>
        <taxon>Dendrobiinae</taxon>
        <taxon>Dendrobium</taxon>
    </lineage>
</organism>
<reference evidence="1 2" key="1">
    <citation type="journal article" date="2024" name="Plant Biotechnol. J.">
        <title>Dendrobium thyrsiflorum genome and its molecular insights into genes involved in important horticultural traits.</title>
        <authorList>
            <person name="Chen B."/>
            <person name="Wang J.Y."/>
            <person name="Zheng P.J."/>
            <person name="Li K.L."/>
            <person name="Liang Y.M."/>
            <person name="Chen X.F."/>
            <person name="Zhang C."/>
            <person name="Zhao X."/>
            <person name="He X."/>
            <person name="Zhang G.Q."/>
            <person name="Liu Z.J."/>
            <person name="Xu Q."/>
        </authorList>
    </citation>
    <scope>NUCLEOTIDE SEQUENCE [LARGE SCALE GENOMIC DNA]</scope>
    <source>
        <strain evidence="1">GZMU011</strain>
    </source>
</reference>
<comment type="caution">
    <text evidence="1">The sequence shown here is derived from an EMBL/GenBank/DDBJ whole genome shotgun (WGS) entry which is preliminary data.</text>
</comment>
<dbReference type="EMBL" id="JANQDX010000011">
    <property type="protein sequence ID" value="KAL0916507.1"/>
    <property type="molecule type" value="Genomic_DNA"/>
</dbReference>
<keyword evidence="2" id="KW-1185">Reference proteome</keyword>
<accession>A0ABD0V1Q7</accession>
<proteinExistence type="predicted"/>
<evidence type="ECO:0000313" key="1">
    <source>
        <dbReference type="EMBL" id="KAL0916507.1"/>
    </source>
</evidence>
<dbReference type="AlphaFoldDB" id="A0ABD0V1Q7"/>
<dbReference type="Proteomes" id="UP001552299">
    <property type="component" value="Unassembled WGS sequence"/>
</dbReference>
<protein>
    <submittedName>
        <fullName evidence="1">Uncharacterized protein</fullName>
    </submittedName>
</protein>
<gene>
    <name evidence="1" type="ORF">M5K25_014026</name>
</gene>
<sequence>MGPNQRPKAHLEGSNHNLDYQTISEHDILIPPADAGTQPDHHLRPEFLPDHHLRPDALTDYHLRPDVLSDHHLDAGLSLGQRLWSFRPPSPTMVLPTSVAKSWSLRPPLPVDNGLSDLRRPLTMVLSTSFADYGPFDLYR</sequence>
<name>A0ABD0V1Q7_DENTH</name>